<comment type="function">
    <text evidence="1">May be involved in the formation or repair of [Fe-S] clusters present in iron-sulfur proteins.</text>
</comment>
<organism evidence="3 4">
    <name type="scientific">Capillimicrobium parvum</name>
    <dbReference type="NCBI Taxonomy" id="2884022"/>
    <lineage>
        <taxon>Bacteria</taxon>
        <taxon>Bacillati</taxon>
        <taxon>Actinomycetota</taxon>
        <taxon>Thermoleophilia</taxon>
        <taxon>Solirubrobacterales</taxon>
        <taxon>Capillimicrobiaceae</taxon>
        <taxon>Capillimicrobium</taxon>
    </lineage>
</organism>
<dbReference type="GO" id="GO:0005506">
    <property type="term" value="F:iron ion binding"/>
    <property type="evidence" value="ECO:0007669"/>
    <property type="project" value="InterPro"/>
</dbReference>
<dbReference type="InterPro" id="IPR034904">
    <property type="entry name" value="FSCA_dom_sf"/>
</dbReference>
<dbReference type="Pfam" id="PF01106">
    <property type="entry name" value="NifU"/>
    <property type="match status" value="1"/>
</dbReference>
<dbReference type="GO" id="GO:0016226">
    <property type="term" value="P:iron-sulfur cluster assembly"/>
    <property type="evidence" value="ECO:0007669"/>
    <property type="project" value="InterPro"/>
</dbReference>
<sequence length="189" mass="19706">MDALAQQRVTEVEALLEAVEQIADPAARDTATQLAQALLDLYGDGLERLVEHVAECDADGRLAEAVVADELVSHLLLVHGLHPVPVEDRVRAALDEVRPYLGTHGGDVALLEVRDGVAWLRLEGTCNGCPSSTATLRLAIEEAIATAAPDLEGVEAQGAVPPAAAPAPVAPGTVELPLVCPLPMAEVRA</sequence>
<dbReference type="SUPFAM" id="SSF117916">
    <property type="entry name" value="Fe-S cluster assembly (FSCA) domain-like"/>
    <property type="match status" value="1"/>
</dbReference>
<dbReference type="PANTHER" id="PTHR11178:SF51">
    <property type="entry name" value="FE_S BIOGENESIS PROTEIN NFUA"/>
    <property type="match status" value="1"/>
</dbReference>
<protein>
    <submittedName>
        <fullName evidence="3">Fe/S biogenesis protein NfuA</fullName>
    </submittedName>
</protein>
<accession>A0A9E6XYW3</accession>
<evidence type="ECO:0000313" key="4">
    <source>
        <dbReference type="Proteomes" id="UP001162834"/>
    </source>
</evidence>
<gene>
    <name evidence="3" type="primary">nfuA</name>
    <name evidence="3" type="ORF">DSM104329_03426</name>
</gene>
<keyword evidence="4" id="KW-1185">Reference proteome</keyword>
<dbReference type="PANTHER" id="PTHR11178">
    <property type="entry name" value="IRON-SULFUR CLUSTER SCAFFOLD PROTEIN NFU-RELATED"/>
    <property type="match status" value="1"/>
</dbReference>
<dbReference type="EMBL" id="CP087164">
    <property type="protein sequence ID" value="UGS37014.1"/>
    <property type="molecule type" value="Genomic_DNA"/>
</dbReference>
<dbReference type="Gene3D" id="3.30.300.130">
    <property type="entry name" value="Fe-S cluster assembly (FSCA)"/>
    <property type="match status" value="1"/>
</dbReference>
<evidence type="ECO:0000256" key="1">
    <source>
        <dbReference type="ARBA" id="ARBA00049958"/>
    </source>
</evidence>
<dbReference type="AlphaFoldDB" id="A0A9E6XYW3"/>
<feature type="domain" description="NIF system FeS cluster assembly NifU C-terminal" evidence="2">
    <location>
        <begin position="90"/>
        <end position="155"/>
    </location>
</feature>
<dbReference type="InterPro" id="IPR001075">
    <property type="entry name" value="NIF_FeS_clus_asmbl_NifU_C"/>
</dbReference>
<proteinExistence type="predicted"/>
<dbReference type="KEGG" id="sbae:DSM104329_03426"/>
<evidence type="ECO:0000259" key="2">
    <source>
        <dbReference type="Pfam" id="PF01106"/>
    </source>
</evidence>
<dbReference type="GO" id="GO:0051536">
    <property type="term" value="F:iron-sulfur cluster binding"/>
    <property type="evidence" value="ECO:0007669"/>
    <property type="project" value="InterPro"/>
</dbReference>
<reference evidence="3" key="1">
    <citation type="journal article" date="2022" name="Int. J. Syst. Evol. Microbiol.">
        <title>Pseudomonas aegrilactucae sp. nov. and Pseudomonas morbosilactucae sp. nov., pathogens causing bacterial rot of lettuce in Japan.</title>
        <authorList>
            <person name="Sawada H."/>
            <person name="Fujikawa T."/>
            <person name="Satou M."/>
        </authorList>
    </citation>
    <scope>NUCLEOTIDE SEQUENCE</scope>
    <source>
        <strain evidence="3">0166_1</strain>
    </source>
</reference>
<name>A0A9E6XYW3_9ACTN</name>
<evidence type="ECO:0000313" key="3">
    <source>
        <dbReference type="EMBL" id="UGS37014.1"/>
    </source>
</evidence>
<dbReference type="RefSeq" id="WP_259311076.1">
    <property type="nucleotide sequence ID" value="NZ_CP087164.1"/>
</dbReference>
<dbReference type="Proteomes" id="UP001162834">
    <property type="component" value="Chromosome"/>
</dbReference>